<dbReference type="Pfam" id="PF01025">
    <property type="entry name" value="GrpE"/>
    <property type="match status" value="1"/>
</dbReference>
<feature type="region of interest" description="Disordered" evidence="5">
    <location>
        <begin position="1"/>
        <end position="30"/>
    </location>
</feature>
<dbReference type="GO" id="GO:0000774">
    <property type="term" value="F:adenyl-nucleotide exchange factor activity"/>
    <property type="evidence" value="ECO:0007669"/>
    <property type="project" value="InterPro"/>
</dbReference>
<keyword evidence="2 3" id="KW-0143">Chaperone</keyword>
<reference evidence="6" key="1">
    <citation type="submission" date="2020-04" db="EMBL/GenBank/DDBJ databases">
        <authorList>
            <person name="Zhang T."/>
        </authorList>
    </citation>
    <scope>NUCLEOTIDE SEQUENCE</scope>
    <source>
        <strain evidence="6">HKST-UBA11</strain>
    </source>
</reference>
<dbReference type="Gene3D" id="3.90.20.20">
    <property type="match status" value="1"/>
</dbReference>
<feature type="compositionally biased region" description="Basic and acidic residues" evidence="5">
    <location>
        <begin position="1"/>
        <end position="26"/>
    </location>
</feature>
<dbReference type="Gene3D" id="2.30.22.10">
    <property type="entry name" value="Head domain of nucleotide exchange factor GrpE"/>
    <property type="match status" value="1"/>
</dbReference>
<accession>A0A955RL74</accession>
<evidence type="ECO:0000313" key="6">
    <source>
        <dbReference type="EMBL" id="MCA9386023.1"/>
    </source>
</evidence>
<dbReference type="GO" id="GO:0051082">
    <property type="term" value="F:unfolded protein binding"/>
    <property type="evidence" value="ECO:0007669"/>
    <property type="project" value="TreeGrafter"/>
</dbReference>
<comment type="subunit">
    <text evidence="3">Homodimer.</text>
</comment>
<dbReference type="InterPro" id="IPR013805">
    <property type="entry name" value="GrpE_CC"/>
</dbReference>
<evidence type="ECO:0000256" key="3">
    <source>
        <dbReference type="HAMAP-Rule" id="MF_01151"/>
    </source>
</evidence>
<protein>
    <recommendedName>
        <fullName evidence="3">Protein GrpE</fullName>
    </recommendedName>
    <alternativeName>
        <fullName evidence="3">HSP-70 cofactor</fullName>
    </alternativeName>
</protein>
<proteinExistence type="inferred from homology"/>
<evidence type="ECO:0000256" key="2">
    <source>
        <dbReference type="ARBA" id="ARBA00023186"/>
    </source>
</evidence>
<dbReference type="InterPro" id="IPR000740">
    <property type="entry name" value="GrpE"/>
</dbReference>
<dbReference type="PANTHER" id="PTHR21237:SF23">
    <property type="entry name" value="GRPE PROTEIN HOMOLOG, MITOCHONDRIAL"/>
    <property type="match status" value="1"/>
</dbReference>
<evidence type="ECO:0000256" key="1">
    <source>
        <dbReference type="ARBA" id="ARBA00009054"/>
    </source>
</evidence>
<sequence>MAKKDTISNKESSHEELKDEHGDTDVTKLTAELEEMKEKNLRVLADFENYKKRIQKEREEMNLLGNSVVLGMLLEVMDDLNRGLEQMEGEAPVGLTMINDKIMNLLSEQNIEEVGVSVGDVFDPKVMEAVGTVSVPDENQDNKVIHVERKGYKVKDKDVMLRGCRVIVGKKP</sequence>
<dbReference type="SUPFAM" id="SSF51064">
    <property type="entry name" value="Head domain of nucleotide exchange factor GrpE"/>
    <property type="match status" value="1"/>
</dbReference>
<comment type="subcellular location">
    <subcellularLocation>
        <location evidence="3">Cytoplasm</location>
    </subcellularLocation>
</comment>
<gene>
    <name evidence="3" type="primary">grpE</name>
    <name evidence="6" type="ORF">KC717_05235</name>
</gene>
<evidence type="ECO:0000256" key="4">
    <source>
        <dbReference type="RuleBase" id="RU004478"/>
    </source>
</evidence>
<dbReference type="GO" id="GO:0042803">
    <property type="term" value="F:protein homodimerization activity"/>
    <property type="evidence" value="ECO:0007669"/>
    <property type="project" value="InterPro"/>
</dbReference>
<dbReference type="Proteomes" id="UP000754563">
    <property type="component" value="Unassembled WGS sequence"/>
</dbReference>
<dbReference type="SUPFAM" id="SSF58014">
    <property type="entry name" value="Coiled-coil domain of nucleotide exchange factor GrpE"/>
    <property type="match status" value="1"/>
</dbReference>
<dbReference type="PANTHER" id="PTHR21237">
    <property type="entry name" value="GRPE PROTEIN"/>
    <property type="match status" value="1"/>
</dbReference>
<dbReference type="PRINTS" id="PR00773">
    <property type="entry name" value="GRPEPROTEIN"/>
</dbReference>
<keyword evidence="3" id="KW-0346">Stress response</keyword>
<name>A0A955RL74_9BACT</name>
<dbReference type="HAMAP" id="MF_01151">
    <property type="entry name" value="GrpE"/>
    <property type="match status" value="1"/>
</dbReference>
<dbReference type="GO" id="GO:0006457">
    <property type="term" value="P:protein folding"/>
    <property type="evidence" value="ECO:0007669"/>
    <property type="project" value="InterPro"/>
</dbReference>
<comment type="similarity">
    <text evidence="1 3 4">Belongs to the GrpE family.</text>
</comment>
<evidence type="ECO:0000256" key="5">
    <source>
        <dbReference type="SAM" id="MobiDB-lite"/>
    </source>
</evidence>
<dbReference type="GO" id="GO:0005737">
    <property type="term" value="C:cytoplasm"/>
    <property type="evidence" value="ECO:0007669"/>
    <property type="project" value="UniProtKB-SubCell"/>
</dbReference>
<evidence type="ECO:0000313" key="7">
    <source>
        <dbReference type="Proteomes" id="UP000754563"/>
    </source>
</evidence>
<comment type="caution">
    <text evidence="6">The sequence shown here is derived from an EMBL/GenBank/DDBJ whole genome shotgun (WGS) entry which is preliminary data.</text>
</comment>
<reference evidence="6" key="2">
    <citation type="journal article" date="2021" name="Microbiome">
        <title>Successional dynamics and alternative stable states in a saline activated sludge microbial community over 9 years.</title>
        <authorList>
            <person name="Wang Y."/>
            <person name="Ye J."/>
            <person name="Ju F."/>
            <person name="Liu L."/>
            <person name="Boyd J.A."/>
            <person name="Deng Y."/>
            <person name="Parks D.H."/>
            <person name="Jiang X."/>
            <person name="Yin X."/>
            <person name="Woodcroft B.J."/>
            <person name="Tyson G.W."/>
            <person name="Hugenholtz P."/>
            <person name="Polz M.F."/>
            <person name="Zhang T."/>
        </authorList>
    </citation>
    <scope>NUCLEOTIDE SEQUENCE</scope>
    <source>
        <strain evidence="6">HKST-UBA11</strain>
    </source>
</reference>
<comment type="function">
    <text evidence="3">Participates actively in the response to hyperosmotic and heat shock by preventing the aggregation of stress-denatured proteins, in association with DnaK and GrpE. It is the nucleotide exchange factor for DnaK and may function as a thermosensor. Unfolded proteins bind initially to DnaJ; upon interaction with the DnaJ-bound protein, DnaK hydrolyzes its bound ATP, resulting in the formation of a stable complex. GrpE releases ADP from DnaK; ATP binding to DnaK triggers the release of the substrate protein, thus completing the reaction cycle. Several rounds of ATP-dependent interactions between DnaJ, DnaK and GrpE are required for fully efficient folding.</text>
</comment>
<dbReference type="AlphaFoldDB" id="A0A955RL74"/>
<keyword evidence="3" id="KW-0963">Cytoplasm</keyword>
<dbReference type="EMBL" id="JAGQLH010000069">
    <property type="protein sequence ID" value="MCA9386023.1"/>
    <property type="molecule type" value="Genomic_DNA"/>
</dbReference>
<organism evidence="6 7">
    <name type="scientific">Candidatus Dojkabacteria bacterium</name>
    <dbReference type="NCBI Taxonomy" id="2099670"/>
    <lineage>
        <taxon>Bacteria</taxon>
        <taxon>Candidatus Dojkabacteria</taxon>
    </lineage>
</organism>
<dbReference type="InterPro" id="IPR009012">
    <property type="entry name" value="GrpE_head"/>
</dbReference>
<dbReference type="GO" id="GO:0051087">
    <property type="term" value="F:protein-folding chaperone binding"/>
    <property type="evidence" value="ECO:0007669"/>
    <property type="project" value="InterPro"/>
</dbReference>
<dbReference type="CDD" id="cd00446">
    <property type="entry name" value="GrpE"/>
    <property type="match status" value="1"/>
</dbReference>